<evidence type="ECO:0000256" key="10">
    <source>
        <dbReference type="ARBA" id="ARBA00049510"/>
    </source>
</evidence>
<dbReference type="GO" id="GO:0031505">
    <property type="term" value="P:fungal-type cell wall organization"/>
    <property type="evidence" value="ECO:0007669"/>
    <property type="project" value="TreeGrafter"/>
</dbReference>
<name>A0A8H3F8M4_9LECA</name>
<dbReference type="GO" id="GO:0016459">
    <property type="term" value="C:myosin complex"/>
    <property type="evidence" value="ECO:0007669"/>
    <property type="project" value="InterPro"/>
</dbReference>
<dbReference type="SUPFAM" id="SSF55856">
    <property type="entry name" value="Cytochrome b5-like heme/steroid binding domain"/>
    <property type="match status" value="1"/>
</dbReference>
<evidence type="ECO:0000256" key="6">
    <source>
        <dbReference type="ARBA" id="ARBA00022692"/>
    </source>
</evidence>
<protein>
    <recommendedName>
        <fullName evidence="2">chitin synthase</fullName>
        <ecNumber evidence="2">2.4.1.16</ecNumber>
    </recommendedName>
</protein>
<feature type="transmembrane region" description="Helical" evidence="12">
    <location>
        <begin position="1473"/>
        <end position="1492"/>
    </location>
</feature>
<feature type="transmembrane region" description="Helical" evidence="12">
    <location>
        <begin position="1499"/>
        <end position="1522"/>
    </location>
</feature>
<evidence type="ECO:0000256" key="9">
    <source>
        <dbReference type="ARBA" id="ARBA00023180"/>
    </source>
</evidence>
<keyword evidence="7 12" id="KW-1133">Transmembrane helix</keyword>
<dbReference type="Gene3D" id="1.10.10.60">
    <property type="entry name" value="Homeodomain-like"/>
    <property type="match status" value="1"/>
</dbReference>
<reference evidence="15" key="1">
    <citation type="submission" date="2021-03" db="EMBL/GenBank/DDBJ databases">
        <authorList>
            <person name="Tagirdzhanova G."/>
        </authorList>
    </citation>
    <scope>NUCLEOTIDE SEQUENCE</scope>
</reference>
<keyword evidence="9" id="KW-0325">Glycoprotein</keyword>
<dbReference type="InterPro" id="IPR029044">
    <property type="entry name" value="Nucleotide-diphossugar_trans"/>
</dbReference>
<dbReference type="EMBL" id="CAJPDR010000101">
    <property type="protein sequence ID" value="CAF9917548.1"/>
    <property type="molecule type" value="Genomic_DNA"/>
</dbReference>
<sequence>MSMPNHQVSNYSGASTPTGVRSAAQQSTQVSTTTLLNALHTSYASARPYRLDASTSLVVNTWLTASHPNADGQLGGTIDTDLARQAWEHARRRAEDGCIVLASLHHSTPSILSPFISALPLAVPPSLHTALAVLRPFTYCVTPYNPATPRHAALAATFSLTLAGNISSASLLLSNCGLNIAKGLLDLPQEAGFRAFDVFYYLLTSASTPAEREFLGLKHPSTYSFLNRSDTYEPPTYLPTADDTASAEDFRSSLKAIGIKGSAHRSLISTLAGLLKLGETVGLLIDQEDLEDICEDAGGLLGLEPEVLMRRCNTDEREILIAGIYEALVDWVLLKANKAVSAEVQRMKDGDESSESGNDRVGVRTPRTDEDNGDTVNITLVEIPGQDLGKAVALRGVFDDNLGINAEMKQDGIDVISPGSSVVKEMQNAVSDVGADLGLTNGPVSRDRALERERQEEVLEKVGAEAEMGGFLRNMLHLTDGQGIRGDTELRMDLPTVLDSSRIWYHLSLHPTDESLASLSTLASTTSAWSAGTVSKQLRTWRLPEWANYRNKNLDFTADFDIDEFYTRYSRLGCQEGRDGVESWILERGWSNGEVVVGHERVWIREGPWWEAESMLDLKPVETSTYGQSPFGMMDGGGMESGYSATTPGPNDGEFFLPTGEDYGSRDSLLRRQQSVATMPQATTGAAKSIAPTMTHTVNTRPGDYGLGAKGDNKKGQVTYYGDDFGDFTGGLDPELAEPKAITSERVDKSRRIWVALVWALTFWIPSFTLRYLGRMKRPDVRFAWREKVVLMLLIFLLNATIIFWILEFGHLLCPSLNKVWNQKEVGYHQTENDFWVSVHGKVYDITKFAKITHGDIEPLATQTMMQPFAGLNLDEYFPPPLSKACSYLVTDEATRLLANTTVLYPQGIHTSGPLYQTNNNTKLHSIDWYSDTFLPKIQEYYKGDLVTTKGSVSSQGSNREWVILNGKIYDLTDYFYTKQTEGNIAMYSWIPEEVSDLIQQNAGSDISSQWKANDPDYEKTLNCMENAFYEGIPDFRDTAKCQVNNYILLAFTIILCTVILTKFLSALQFGSRRRPAAQDKFVICQVPAYTEGEDQLRKGLDSLTALQYDNKRKLICVMCDGMIVGGGNDRPTPKIVLDILGVDPKIDPPALPFKSVGQGNDQLNYGKVYSGLYEYEGNVVPYIVVVKVGKESEQTKSKPGNRGKRDSQVLLLSFLNRVHHRSPMSPLELEMFHQINNIIGVDPELYEYLFMVDADTSVKEDSLNRLVASCANDAKIAGICGETSLENEERSWWTMIQVYEYYISHHLAKAFESLFGSVTCLPGCFCMYRLRTADKGRPLIISDKVINDYNTCNVDTLHKKNLLSLGEDRYLTTIMTKHFPSMSFKFVPDAYAKTAAPETWGVLLSQRRRWINSTIHNLAELVWLKDLCGFCCFSMRFVVFIDLFGTIILPATCGYLGYLIYRVASHSGQFPLISLIIIGCVYGLQAIIFILKRQWQHIGWMIIYLLAFPIYSFVLPIYSFWNQDNFTWGNTRIVLGEKGNKQIVALEDEGFDPRSVPLQRWDDYAATNNLPGRRGMAGTMEKSYEDEFANNGFEMDDIHSVYSSAKPASTILTGFHNAPPAYMPPQSPAAFGYPNRQSTHSFAPYKDQPQYARPHSRLQSVTGMSDHYHDHPYQGMSMPSTDNLIAMQSPPLRQSRSPLGYGSRPVSTVDFRGTYSGPDDGAIVEAVRTCLTEVDLDNVTKKQVRALVEQRLQTELTGGRRAFLDQQIDAELANM</sequence>
<feature type="region of interest" description="Disordered" evidence="11">
    <location>
        <begin position="344"/>
        <end position="373"/>
    </location>
</feature>
<evidence type="ECO:0000256" key="7">
    <source>
        <dbReference type="ARBA" id="ARBA00022989"/>
    </source>
</evidence>
<evidence type="ECO:0000256" key="3">
    <source>
        <dbReference type="ARBA" id="ARBA00022475"/>
    </source>
</evidence>
<evidence type="ECO:0000313" key="15">
    <source>
        <dbReference type="EMBL" id="CAF9917548.1"/>
    </source>
</evidence>
<feature type="transmembrane region" description="Helical" evidence="12">
    <location>
        <begin position="1438"/>
        <end position="1461"/>
    </location>
</feature>
<dbReference type="InterPro" id="IPR027417">
    <property type="entry name" value="P-loop_NTPase"/>
</dbReference>
<keyword evidence="16" id="KW-1185">Reference proteome</keyword>
<keyword evidence="5" id="KW-0808">Transferase</keyword>
<dbReference type="PROSITE" id="PS51998">
    <property type="entry name" value="DEK_C"/>
    <property type="match status" value="1"/>
</dbReference>
<gene>
    <name evidence="15" type="ORF">ALECFALPRED_000268</name>
</gene>
<dbReference type="InterPro" id="IPR004835">
    <property type="entry name" value="Chitin_synth"/>
</dbReference>
<evidence type="ECO:0000259" key="14">
    <source>
        <dbReference type="PROSITE" id="PS51998"/>
    </source>
</evidence>
<keyword evidence="4" id="KW-0328">Glycosyltransferase</keyword>
<dbReference type="Gene3D" id="3.10.120.10">
    <property type="entry name" value="Cytochrome b5-like heme/steroid binding domain"/>
    <property type="match status" value="1"/>
</dbReference>
<feature type="domain" description="DEK-C" evidence="14">
    <location>
        <begin position="1718"/>
        <end position="1774"/>
    </location>
</feature>
<comment type="caution">
    <text evidence="15">The sequence shown here is derived from an EMBL/GenBank/DDBJ whole genome shotgun (WGS) entry which is preliminary data.</text>
</comment>
<dbReference type="SUPFAM" id="SSF109715">
    <property type="entry name" value="DEK C-terminal domain"/>
    <property type="match status" value="1"/>
</dbReference>
<dbReference type="InterPro" id="IPR001609">
    <property type="entry name" value="Myosin_head_motor_dom-like"/>
</dbReference>
<dbReference type="Pfam" id="PF08766">
    <property type="entry name" value="DEK_C"/>
    <property type="match status" value="1"/>
</dbReference>
<dbReference type="SMART" id="SM01117">
    <property type="entry name" value="Cyt-b5"/>
    <property type="match status" value="2"/>
</dbReference>
<feature type="transmembrane region" description="Helical" evidence="12">
    <location>
        <begin position="789"/>
        <end position="807"/>
    </location>
</feature>
<dbReference type="GO" id="GO:0004100">
    <property type="term" value="F:chitin synthase activity"/>
    <property type="evidence" value="ECO:0007669"/>
    <property type="project" value="UniProtKB-EC"/>
</dbReference>
<evidence type="ECO:0000313" key="16">
    <source>
        <dbReference type="Proteomes" id="UP000664203"/>
    </source>
</evidence>
<dbReference type="GO" id="GO:0030428">
    <property type="term" value="C:cell septum"/>
    <property type="evidence" value="ECO:0007669"/>
    <property type="project" value="TreeGrafter"/>
</dbReference>
<dbReference type="EC" id="2.4.1.16" evidence="2"/>
<feature type="transmembrane region" description="Helical" evidence="12">
    <location>
        <begin position="1047"/>
        <end position="1065"/>
    </location>
</feature>
<dbReference type="GO" id="GO:0006031">
    <property type="term" value="P:chitin biosynthetic process"/>
    <property type="evidence" value="ECO:0007669"/>
    <property type="project" value="TreeGrafter"/>
</dbReference>
<dbReference type="PROSITE" id="PS50255">
    <property type="entry name" value="CYTOCHROME_B5_2"/>
    <property type="match status" value="1"/>
</dbReference>
<dbReference type="InterPro" id="IPR014876">
    <property type="entry name" value="DEK_C"/>
</dbReference>
<feature type="domain" description="Cytochrome b5 heme-binding" evidence="13">
    <location>
        <begin position="818"/>
        <end position="878"/>
    </location>
</feature>
<evidence type="ECO:0000259" key="13">
    <source>
        <dbReference type="PROSITE" id="PS50255"/>
    </source>
</evidence>
<keyword evidence="8 12" id="KW-0472">Membrane</keyword>
<dbReference type="Pfam" id="PF03142">
    <property type="entry name" value="Chitin_synth_2"/>
    <property type="match status" value="1"/>
</dbReference>
<dbReference type="Pfam" id="PF00173">
    <property type="entry name" value="Cyt-b5"/>
    <property type="match status" value="1"/>
</dbReference>
<evidence type="ECO:0000256" key="12">
    <source>
        <dbReference type="SAM" id="Phobius"/>
    </source>
</evidence>
<feature type="compositionally biased region" description="Polar residues" evidence="11">
    <location>
        <begin position="1"/>
        <end position="19"/>
    </location>
</feature>
<dbReference type="OrthoDB" id="370884at2759"/>
<keyword evidence="6 12" id="KW-0812">Transmembrane</keyword>
<dbReference type="GO" id="GO:0005886">
    <property type="term" value="C:plasma membrane"/>
    <property type="evidence" value="ECO:0007669"/>
    <property type="project" value="UniProtKB-SubCell"/>
</dbReference>
<dbReference type="SMART" id="SM00242">
    <property type="entry name" value="MYSc"/>
    <property type="match status" value="1"/>
</dbReference>
<proteinExistence type="predicted"/>
<evidence type="ECO:0000256" key="4">
    <source>
        <dbReference type="ARBA" id="ARBA00022676"/>
    </source>
</evidence>
<accession>A0A8H3F8M4</accession>
<dbReference type="PANTHER" id="PTHR22914">
    <property type="entry name" value="CHITIN SYNTHASE"/>
    <property type="match status" value="1"/>
</dbReference>
<dbReference type="GO" id="GO:0003774">
    <property type="term" value="F:cytoskeletal motor activity"/>
    <property type="evidence" value="ECO:0007669"/>
    <property type="project" value="InterPro"/>
</dbReference>
<evidence type="ECO:0000256" key="11">
    <source>
        <dbReference type="SAM" id="MobiDB-lite"/>
    </source>
</evidence>
<dbReference type="Gene3D" id="1.10.10.820">
    <property type="match status" value="1"/>
</dbReference>
<feature type="compositionally biased region" description="Basic and acidic residues" evidence="11">
    <location>
        <begin position="345"/>
        <end position="370"/>
    </location>
</feature>
<feature type="transmembrane region" description="Helical" evidence="12">
    <location>
        <begin position="753"/>
        <end position="773"/>
    </location>
</feature>
<organism evidence="15 16">
    <name type="scientific">Alectoria fallacina</name>
    <dbReference type="NCBI Taxonomy" id="1903189"/>
    <lineage>
        <taxon>Eukaryota</taxon>
        <taxon>Fungi</taxon>
        <taxon>Dikarya</taxon>
        <taxon>Ascomycota</taxon>
        <taxon>Pezizomycotina</taxon>
        <taxon>Lecanoromycetes</taxon>
        <taxon>OSLEUM clade</taxon>
        <taxon>Lecanoromycetidae</taxon>
        <taxon>Lecanorales</taxon>
        <taxon>Lecanorineae</taxon>
        <taxon>Parmeliaceae</taxon>
        <taxon>Alectoria</taxon>
    </lineage>
</organism>
<dbReference type="SUPFAM" id="SSF53448">
    <property type="entry name" value="Nucleotide-diphospho-sugar transferases"/>
    <property type="match status" value="1"/>
</dbReference>
<evidence type="ECO:0000256" key="8">
    <source>
        <dbReference type="ARBA" id="ARBA00023136"/>
    </source>
</evidence>
<feature type="region of interest" description="Disordered" evidence="11">
    <location>
        <begin position="1"/>
        <end position="26"/>
    </location>
</feature>
<comment type="catalytic activity">
    <reaction evidence="10">
        <text>[(1-&gt;4)-N-acetyl-beta-D-glucosaminyl](n) + UDP-N-acetyl-alpha-D-glucosamine = [(1-&gt;4)-N-acetyl-beta-D-glucosaminyl](n+1) + UDP + H(+)</text>
        <dbReference type="Rhea" id="RHEA:16637"/>
        <dbReference type="Rhea" id="RHEA-COMP:9593"/>
        <dbReference type="Rhea" id="RHEA-COMP:9595"/>
        <dbReference type="ChEBI" id="CHEBI:15378"/>
        <dbReference type="ChEBI" id="CHEBI:17029"/>
        <dbReference type="ChEBI" id="CHEBI:57705"/>
        <dbReference type="ChEBI" id="CHEBI:58223"/>
        <dbReference type="EC" id="2.4.1.16"/>
    </reaction>
    <physiologicalReaction direction="left-to-right" evidence="10">
        <dbReference type="Rhea" id="RHEA:16638"/>
    </physiologicalReaction>
</comment>
<comment type="subcellular location">
    <subcellularLocation>
        <location evidence="1">Cell membrane</location>
        <topology evidence="1">Multi-pass membrane protein</topology>
    </subcellularLocation>
</comment>
<evidence type="ECO:0000256" key="5">
    <source>
        <dbReference type="ARBA" id="ARBA00022679"/>
    </source>
</evidence>
<dbReference type="InterPro" id="IPR001199">
    <property type="entry name" value="Cyt_B5-like_heme/steroid-bd"/>
</dbReference>
<keyword evidence="3" id="KW-1003">Cell membrane</keyword>
<evidence type="ECO:0000256" key="1">
    <source>
        <dbReference type="ARBA" id="ARBA00004651"/>
    </source>
</evidence>
<dbReference type="PANTHER" id="PTHR22914:SF13">
    <property type="entry name" value="CHITIN SYNTHASE"/>
    <property type="match status" value="1"/>
</dbReference>
<evidence type="ECO:0000256" key="2">
    <source>
        <dbReference type="ARBA" id="ARBA00012543"/>
    </source>
</evidence>
<dbReference type="Proteomes" id="UP000664203">
    <property type="component" value="Unassembled WGS sequence"/>
</dbReference>
<dbReference type="SUPFAM" id="SSF52540">
    <property type="entry name" value="P-loop containing nucleoside triphosphate hydrolases"/>
    <property type="match status" value="1"/>
</dbReference>
<dbReference type="InterPro" id="IPR036400">
    <property type="entry name" value="Cyt_B5-like_heme/steroid_sf"/>
</dbReference>
<dbReference type="FunFam" id="1.10.10.820:FF:000010">
    <property type="entry name" value="Chitin synthase 6"/>
    <property type="match status" value="1"/>
</dbReference>
<dbReference type="GO" id="GO:0005524">
    <property type="term" value="F:ATP binding"/>
    <property type="evidence" value="ECO:0007669"/>
    <property type="project" value="InterPro"/>
</dbReference>